<dbReference type="OrthoDB" id="6989933at2"/>
<dbReference type="AlphaFoldDB" id="A0A521C7N9"/>
<gene>
    <name evidence="1" type="ORF">SAMN06265221_10411</name>
</gene>
<name>A0A521C7N9_9RHOB</name>
<protein>
    <recommendedName>
        <fullName evidence="3">YjbR protein</fullName>
    </recommendedName>
</protein>
<dbReference type="EMBL" id="FXTK01000004">
    <property type="protein sequence ID" value="SMO54821.1"/>
    <property type="molecule type" value="Genomic_DNA"/>
</dbReference>
<evidence type="ECO:0008006" key="3">
    <source>
        <dbReference type="Google" id="ProtNLM"/>
    </source>
</evidence>
<dbReference type="Proteomes" id="UP000319014">
    <property type="component" value="Unassembled WGS sequence"/>
</dbReference>
<evidence type="ECO:0000313" key="2">
    <source>
        <dbReference type="Proteomes" id="UP000319014"/>
    </source>
</evidence>
<proteinExistence type="predicted"/>
<accession>A0A521C7N9</accession>
<reference evidence="1 2" key="1">
    <citation type="submission" date="2017-05" db="EMBL/GenBank/DDBJ databases">
        <authorList>
            <person name="Varghese N."/>
            <person name="Submissions S."/>
        </authorList>
    </citation>
    <scope>NUCLEOTIDE SEQUENCE [LARGE SCALE GENOMIC DNA]</scope>
    <source>
        <strain evidence="1 2">DSM 100094</strain>
    </source>
</reference>
<organism evidence="1 2">
    <name type="scientific">Paracoccus laeviglucosivorans</name>
    <dbReference type="NCBI Taxonomy" id="1197861"/>
    <lineage>
        <taxon>Bacteria</taxon>
        <taxon>Pseudomonadati</taxon>
        <taxon>Pseudomonadota</taxon>
        <taxon>Alphaproteobacteria</taxon>
        <taxon>Rhodobacterales</taxon>
        <taxon>Paracoccaceae</taxon>
        <taxon>Paracoccus</taxon>
    </lineage>
</organism>
<dbReference type="RefSeq" id="WP_142662235.1">
    <property type="nucleotide sequence ID" value="NZ_FXTK01000004.1"/>
</dbReference>
<keyword evidence="2" id="KW-1185">Reference proteome</keyword>
<sequence>MSDVSPAAGALDGARAAWDCLQSVALPAGWRRDLTENGFIQHDLRFYHGDDWMFSAVMNQGWVLWYSRRPAIRAGLVDPAAMLDAFPDARWKDKGEVKLRLSDESQAQAVWDWTMGR</sequence>
<evidence type="ECO:0000313" key="1">
    <source>
        <dbReference type="EMBL" id="SMO54821.1"/>
    </source>
</evidence>